<dbReference type="InterPro" id="IPR051399">
    <property type="entry name" value="RNA-guided_DNA_endo/Transpos"/>
</dbReference>
<name>A0ABS4D7U7_9CHLR</name>
<keyword evidence="5" id="KW-0233">DNA recombination</keyword>
<dbReference type="Pfam" id="PF01385">
    <property type="entry name" value="OrfB_IS605"/>
    <property type="match status" value="1"/>
</dbReference>
<evidence type="ECO:0000256" key="4">
    <source>
        <dbReference type="ARBA" id="ARBA00023125"/>
    </source>
</evidence>
<feature type="domain" description="Cas12f1-like TNB" evidence="7">
    <location>
        <begin position="279"/>
        <end position="345"/>
    </location>
</feature>
<evidence type="ECO:0000256" key="2">
    <source>
        <dbReference type="ARBA" id="ARBA00011044"/>
    </source>
</evidence>
<accession>A0ABS4D7U7</accession>
<evidence type="ECO:0000313" key="9">
    <source>
        <dbReference type="Proteomes" id="UP001193081"/>
    </source>
</evidence>
<gene>
    <name evidence="8" type="ORF">EYB53_007330</name>
</gene>
<evidence type="ECO:0000313" key="8">
    <source>
        <dbReference type="EMBL" id="MBP1465514.1"/>
    </source>
</evidence>
<keyword evidence="9" id="KW-1185">Reference proteome</keyword>
<evidence type="ECO:0000256" key="5">
    <source>
        <dbReference type="ARBA" id="ARBA00023172"/>
    </source>
</evidence>
<keyword evidence="3" id="KW-0815">Transposition</keyword>
<proteinExistence type="inferred from homology"/>
<organism evidence="8 9">
    <name type="scientific">Candidatus Chloroploca mongolica</name>
    <dbReference type="NCBI Taxonomy" id="2528176"/>
    <lineage>
        <taxon>Bacteria</taxon>
        <taxon>Bacillati</taxon>
        <taxon>Chloroflexota</taxon>
        <taxon>Chloroflexia</taxon>
        <taxon>Chloroflexales</taxon>
        <taxon>Chloroflexineae</taxon>
        <taxon>Oscillochloridaceae</taxon>
        <taxon>Candidatus Chloroploca</taxon>
    </lineage>
</organism>
<dbReference type="PANTHER" id="PTHR30405:SF11">
    <property type="entry name" value="RNA-GUIDED DNA ENDONUCLEASE RV2885C-RELATED"/>
    <property type="match status" value="1"/>
</dbReference>
<dbReference type="RefSeq" id="WP_135477552.1">
    <property type="nucleotide sequence ID" value="NZ_SIJK02000009.1"/>
</dbReference>
<comment type="similarity">
    <text evidence="2">In the N-terminal section; belongs to the transposase 2 family.</text>
</comment>
<comment type="similarity">
    <text evidence="1">In the C-terminal section; belongs to the transposase 35 family.</text>
</comment>
<sequence length="361" mass="40670">MKLTAQIKLNPTSEQHAALLATLAEANAACDAISAIAWQAREFRRIPLQKISYHQVKDSFRLGAQILVRCIAKVADAYTLDRNVKRTFRPHGAIAFDDRNLSWYTDKQAVSIWTVEGRQHVPYSLGEHQQQLLLFRKGESDLVYHKGAFYLLAVCDVPEPDEQQMDGVLGVDLGIVNLVSDSDGEIYQGGEVERKRHWYTRRRAALQSVGTKSAKRRLRQMSGRQKRFQKDTNHRISKRLVAKAERTKRAIAVEELTHIRQRTRARGPEQRARHSNWAFAQLRQFISYKAQRAGVPVVAVDPRNTSRTCAVCGHCEQANRRSQAEFCCVVCGHKAPADVNAAINISNRAACQTAYGVQPSG</sequence>
<feature type="domain" description="Probable transposase IS891/IS1136/IS1341" evidence="6">
    <location>
        <begin position="158"/>
        <end position="255"/>
    </location>
</feature>
<evidence type="ECO:0000259" key="7">
    <source>
        <dbReference type="Pfam" id="PF07282"/>
    </source>
</evidence>
<dbReference type="PANTHER" id="PTHR30405">
    <property type="entry name" value="TRANSPOSASE"/>
    <property type="match status" value="1"/>
</dbReference>
<keyword evidence="4" id="KW-0238">DNA-binding</keyword>
<evidence type="ECO:0000256" key="3">
    <source>
        <dbReference type="ARBA" id="ARBA00022578"/>
    </source>
</evidence>
<dbReference type="InterPro" id="IPR001959">
    <property type="entry name" value="Transposase"/>
</dbReference>
<dbReference type="NCBIfam" id="NF040570">
    <property type="entry name" value="guided_TnpB"/>
    <property type="match status" value="1"/>
</dbReference>
<dbReference type="EMBL" id="SIJK02000009">
    <property type="protein sequence ID" value="MBP1465514.1"/>
    <property type="molecule type" value="Genomic_DNA"/>
</dbReference>
<evidence type="ECO:0000256" key="1">
    <source>
        <dbReference type="ARBA" id="ARBA00008761"/>
    </source>
</evidence>
<comment type="caution">
    <text evidence="8">The sequence shown here is derived from an EMBL/GenBank/DDBJ whole genome shotgun (WGS) entry which is preliminary data.</text>
</comment>
<protein>
    <submittedName>
        <fullName evidence="8">Transposase</fullName>
    </submittedName>
</protein>
<dbReference type="Pfam" id="PF07282">
    <property type="entry name" value="Cas12f1-like_TNB"/>
    <property type="match status" value="1"/>
</dbReference>
<dbReference type="Proteomes" id="UP001193081">
    <property type="component" value="Unassembled WGS sequence"/>
</dbReference>
<dbReference type="InterPro" id="IPR010095">
    <property type="entry name" value="Cas12f1-like_TNB"/>
</dbReference>
<evidence type="ECO:0000259" key="6">
    <source>
        <dbReference type="Pfam" id="PF01385"/>
    </source>
</evidence>
<reference evidence="8 9" key="1">
    <citation type="submission" date="2021-03" db="EMBL/GenBank/DDBJ databases">
        <authorList>
            <person name="Grouzdev D.S."/>
        </authorList>
    </citation>
    <scope>NUCLEOTIDE SEQUENCE [LARGE SCALE GENOMIC DNA]</scope>
    <source>
        <strain evidence="8 9">M50-1</strain>
    </source>
</reference>
<dbReference type="NCBIfam" id="TIGR01766">
    <property type="entry name" value="IS200/IS605 family accessory protein TnpB-like domain"/>
    <property type="match status" value="1"/>
</dbReference>